<evidence type="ECO:0000313" key="1">
    <source>
        <dbReference type="EMBL" id="MBL4938140.1"/>
    </source>
</evidence>
<dbReference type="GO" id="GO:0016779">
    <property type="term" value="F:nucleotidyltransferase activity"/>
    <property type="evidence" value="ECO:0007669"/>
    <property type="project" value="UniProtKB-KW"/>
</dbReference>
<proteinExistence type="predicted"/>
<dbReference type="SUPFAM" id="SSF53448">
    <property type="entry name" value="Nucleotide-diphospho-sugar transferases"/>
    <property type="match status" value="1"/>
</dbReference>
<dbReference type="Pfam" id="PF02348">
    <property type="entry name" value="CTP_transf_3"/>
    <property type="match status" value="1"/>
</dbReference>
<comment type="caution">
    <text evidence="1">The sequence shown here is derived from an EMBL/GenBank/DDBJ whole genome shotgun (WGS) entry which is preliminary data.</text>
</comment>
<sequence length="245" mass="27371">MIDSKKILVIIPARGGSKGLPRKNIKLLNGKPLISYTIQAAKKSKFVDRVIVSTDDLEIAQISKDCGAEVPFIRPDELSGDNSSTVEALKHAVVWLKENEGYKPDLICVLQCTSPLRSSKDIDGTIQKLFETDKDAAVSVCEVEVNPYWTNIFDGDKLEYFIPEGKNIVRRQELPKIYRLNGAVYLIKTEVFLEKGTLEPDNITGYIMNNSDSVDIDDEIDFCLAEALLHNREIKNAQDSSSNGY</sequence>
<evidence type="ECO:0000313" key="2">
    <source>
        <dbReference type="Proteomes" id="UP000632377"/>
    </source>
</evidence>
<dbReference type="PANTHER" id="PTHR21485:SF6">
    <property type="entry name" value="N-ACYLNEURAMINATE CYTIDYLYLTRANSFERASE-RELATED"/>
    <property type="match status" value="1"/>
</dbReference>
<protein>
    <submittedName>
        <fullName evidence="1">Acylneuraminate cytidylyltransferase family protein</fullName>
    </submittedName>
</protein>
<dbReference type="Gene3D" id="3.90.550.10">
    <property type="entry name" value="Spore Coat Polysaccharide Biosynthesis Protein SpsA, Chain A"/>
    <property type="match status" value="1"/>
</dbReference>
<reference evidence="1 2" key="1">
    <citation type="submission" date="2021-01" db="EMBL/GenBank/DDBJ databases">
        <title>Genome public.</title>
        <authorList>
            <person name="Liu C."/>
            <person name="Sun Q."/>
        </authorList>
    </citation>
    <scope>NUCLEOTIDE SEQUENCE [LARGE SCALE GENOMIC DNA]</scope>
    <source>
        <strain evidence="1 2">YIM B02515</strain>
    </source>
</reference>
<accession>A0ABS1TFR0</accession>
<name>A0ABS1TFR0_9CLOT</name>
<dbReference type="RefSeq" id="WP_202750867.1">
    <property type="nucleotide sequence ID" value="NZ_JAESWC010000018.1"/>
</dbReference>
<dbReference type="InterPro" id="IPR029044">
    <property type="entry name" value="Nucleotide-diphossugar_trans"/>
</dbReference>
<dbReference type="Proteomes" id="UP000632377">
    <property type="component" value="Unassembled WGS sequence"/>
</dbReference>
<dbReference type="InterPro" id="IPR003329">
    <property type="entry name" value="Cytidylyl_trans"/>
</dbReference>
<dbReference type="PANTHER" id="PTHR21485">
    <property type="entry name" value="HAD SUPERFAMILY MEMBERS CMAS AND KDSC"/>
    <property type="match status" value="1"/>
</dbReference>
<dbReference type="InterPro" id="IPR050793">
    <property type="entry name" value="CMP-NeuNAc_synthase"/>
</dbReference>
<keyword evidence="1" id="KW-0808">Transferase</keyword>
<keyword evidence="1" id="KW-0548">Nucleotidyltransferase</keyword>
<dbReference type="EMBL" id="JAESWC010000018">
    <property type="protein sequence ID" value="MBL4938140.1"/>
    <property type="molecule type" value="Genomic_DNA"/>
</dbReference>
<gene>
    <name evidence="1" type="ORF">JK636_20715</name>
</gene>
<keyword evidence="2" id="KW-1185">Reference proteome</keyword>
<dbReference type="CDD" id="cd02513">
    <property type="entry name" value="CMP-NeuAc_Synthase"/>
    <property type="match status" value="1"/>
</dbReference>
<organism evidence="1 2">
    <name type="scientific">Clostridium rhizosphaerae</name>
    <dbReference type="NCBI Taxonomy" id="2803861"/>
    <lineage>
        <taxon>Bacteria</taxon>
        <taxon>Bacillati</taxon>
        <taxon>Bacillota</taxon>
        <taxon>Clostridia</taxon>
        <taxon>Eubacteriales</taxon>
        <taxon>Clostridiaceae</taxon>
        <taxon>Clostridium</taxon>
    </lineage>
</organism>